<reference evidence="1 2" key="1">
    <citation type="submission" date="2017-07" db="EMBL/GenBank/DDBJ databases">
        <title>Phylogenetic study on the rhizospheric bacterium Ochrobactrum sp. A44.</title>
        <authorList>
            <person name="Krzyzanowska D.M."/>
            <person name="Ossowicki A."/>
            <person name="Rajewska M."/>
            <person name="Maciag T."/>
            <person name="Kaczynski Z."/>
            <person name="Czerwicka M."/>
            <person name="Jafra S."/>
        </authorList>
    </citation>
    <scope>NUCLEOTIDE SEQUENCE [LARGE SCALE GENOMIC DNA]</scope>
    <source>
        <strain evidence="1 2">CCUG 30717</strain>
    </source>
</reference>
<dbReference type="Proteomes" id="UP000216188">
    <property type="component" value="Unassembled WGS sequence"/>
</dbReference>
<proteinExistence type="predicted"/>
<dbReference type="AlphaFoldDB" id="A0A256GEX5"/>
<dbReference type="EMBL" id="NNRM01000021">
    <property type="protein sequence ID" value="OYR25687.1"/>
    <property type="molecule type" value="Genomic_DNA"/>
</dbReference>
<name>A0A256GEX5_9HYPH</name>
<evidence type="ECO:0000313" key="1">
    <source>
        <dbReference type="EMBL" id="OYR25687.1"/>
    </source>
</evidence>
<keyword evidence="2" id="KW-1185">Reference proteome</keyword>
<evidence type="ECO:0000313" key="2">
    <source>
        <dbReference type="Proteomes" id="UP000216188"/>
    </source>
</evidence>
<protein>
    <submittedName>
        <fullName evidence="1">Uncharacterized protein</fullName>
    </submittedName>
</protein>
<comment type="caution">
    <text evidence="1">The sequence shown here is derived from an EMBL/GenBank/DDBJ whole genome shotgun (WGS) entry which is preliminary data.</text>
</comment>
<accession>A0A256GEX5</accession>
<organism evidence="1 2">
    <name type="scientific">Brucella pseudogrignonensis</name>
    <dbReference type="NCBI Taxonomy" id="419475"/>
    <lineage>
        <taxon>Bacteria</taxon>
        <taxon>Pseudomonadati</taxon>
        <taxon>Pseudomonadota</taxon>
        <taxon>Alphaproteobacteria</taxon>
        <taxon>Hyphomicrobiales</taxon>
        <taxon>Brucellaceae</taxon>
        <taxon>Brucella/Ochrobactrum group</taxon>
        <taxon>Brucella</taxon>
    </lineage>
</organism>
<gene>
    <name evidence="1" type="ORF">CEV34_2643</name>
</gene>
<sequence>MKLCEQTLKAASDHLNAISSAMWERTEINRSEPHSDAEKEDATTAYIYEKAAESVLSLIGSARP</sequence>